<dbReference type="EMBL" id="MH884509">
    <property type="protein sequence ID" value="AYP68418.1"/>
    <property type="molecule type" value="Genomic_DNA"/>
</dbReference>
<keyword evidence="1" id="KW-0812">Transmembrane</keyword>
<keyword evidence="3" id="KW-1185">Reference proteome</keyword>
<keyword evidence="1" id="KW-0472">Membrane</keyword>
<protein>
    <submittedName>
        <fullName evidence="2">Uncharacterized protein</fullName>
    </submittedName>
</protein>
<accession>A0A3G3BVY2</accession>
<gene>
    <name evidence="2" type="ORF">BboS125_00049</name>
</gene>
<organism evidence="2 3">
    <name type="scientific">Bacillus phage vB_BboS-125</name>
    <dbReference type="NCBI Taxonomy" id="2419618"/>
    <lineage>
        <taxon>Viruses</taxon>
        <taxon>Duplodnaviria</taxon>
        <taxon>Heunggongvirae</taxon>
        <taxon>Uroviricota</taxon>
        <taxon>Caudoviricetes</taxon>
        <taxon>Elmenteitavirus</taxon>
        <taxon>Elmenteitavirus ev125</taxon>
    </lineage>
</organism>
<evidence type="ECO:0000313" key="3">
    <source>
        <dbReference type="Proteomes" id="UP000275028"/>
    </source>
</evidence>
<reference evidence="2 3" key="1">
    <citation type="submission" date="2018-09" db="EMBL/GenBank/DDBJ databases">
        <title>Comparative Genomic Analysis of Eight Novel Haloalkaliphilic Bacteriophages from Lake Elmenteita, Kenya.</title>
        <authorList>
            <person name="Akhwale J.K."/>
        </authorList>
    </citation>
    <scope>NUCLEOTIDE SEQUENCE [LARGE SCALE GENOMIC DNA]</scope>
</reference>
<evidence type="ECO:0000313" key="2">
    <source>
        <dbReference type="EMBL" id="AYP68418.1"/>
    </source>
</evidence>
<name>A0A3G3BVY2_9CAUD</name>
<sequence length="50" mass="5520">MLAAFQTILFLVIVISLVFAFGDKEADKRKPAAYTLIAATVITFLTFLLL</sequence>
<dbReference type="Proteomes" id="UP000275028">
    <property type="component" value="Segment"/>
</dbReference>
<keyword evidence="1" id="KW-1133">Transmembrane helix</keyword>
<feature type="transmembrane region" description="Helical" evidence="1">
    <location>
        <begin position="32"/>
        <end position="49"/>
    </location>
</feature>
<proteinExistence type="predicted"/>
<evidence type="ECO:0000256" key="1">
    <source>
        <dbReference type="SAM" id="Phobius"/>
    </source>
</evidence>